<accession>A0A1R3IW39</accession>
<name>A0A1R3IW39_COCAP</name>
<organism evidence="1 2">
    <name type="scientific">Corchorus capsularis</name>
    <name type="common">Jute</name>
    <dbReference type="NCBI Taxonomy" id="210143"/>
    <lineage>
        <taxon>Eukaryota</taxon>
        <taxon>Viridiplantae</taxon>
        <taxon>Streptophyta</taxon>
        <taxon>Embryophyta</taxon>
        <taxon>Tracheophyta</taxon>
        <taxon>Spermatophyta</taxon>
        <taxon>Magnoliopsida</taxon>
        <taxon>eudicotyledons</taxon>
        <taxon>Gunneridae</taxon>
        <taxon>Pentapetalae</taxon>
        <taxon>rosids</taxon>
        <taxon>malvids</taxon>
        <taxon>Malvales</taxon>
        <taxon>Malvaceae</taxon>
        <taxon>Grewioideae</taxon>
        <taxon>Apeibeae</taxon>
        <taxon>Corchorus</taxon>
    </lineage>
</organism>
<dbReference type="AlphaFoldDB" id="A0A1R3IW39"/>
<evidence type="ECO:0000313" key="2">
    <source>
        <dbReference type="Proteomes" id="UP000188268"/>
    </source>
</evidence>
<proteinExistence type="predicted"/>
<sequence length="32" mass="3858">MDFERSFSSNDATSVIVICYHQQWDECDKEHH</sequence>
<protein>
    <submittedName>
        <fullName evidence="1">Uncharacterized protein</fullName>
    </submittedName>
</protein>
<evidence type="ECO:0000313" key="1">
    <source>
        <dbReference type="EMBL" id="OMO86801.1"/>
    </source>
</evidence>
<dbReference type="Gramene" id="OMO86801">
    <property type="protein sequence ID" value="OMO86801"/>
    <property type="gene ID" value="CCACVL1_09448"/>
</dbReference>
<comment type="caution">
    <text evidence="1">The sequence shown here is derived from an EMBL/GenBank/DDBJ whole genome shotgun (WGS) entry which is preliminary data.</text>
</comment>
<keyword evidence="2" id="KW-1185">Reference proteome</keyword>
<dbReference type="EMBL" id="AWWV01009389">
    <property type="protein sequence ID" value="OMO86801.1"/>
    <property type="molecule type" value="Genomic_DNA"/>
</dbReference>
<dbReference type="Proteomes" id="UP000188268">
    <property type="component" value="Unassembled WGS sequence"/>
</dbReference>
<gene>
    <name evidence="1" type="ORF">CCACVL1_09448</name>
</gene>
<reference evidence="1 2" key="1">
    <citation type="submission" date="2013-09" db="EMBL/GenBank/DDBJ databases">
        <title>Corchorus capsularis genome sequencing.</title>
        <authorList>
            <person name="Alam M."/>
            <person name="Haque M.S."/>
            <person name="Islam M.S."/>
            <person name="Emdad E.M."/>
            <person name="Islam M.M."/>
            <person name="Ahmed B."/>
            <person name="Halim A."/>
            <person name="Hossen Q.M.M."/>
            <person name="Hossain M.Z."/>
            <person name="Ahmed R."/>
            <person name="Khan M.M."/>
            <person name="Islam R."/>
            <person name="Rashid M.M."/>
            <person name="Khan S.A."/>
            <person name="Rahman M.S."/>
            <person name="Alam M."/>
        </authorList>
    </citation>
    <scope>NUCLEOTIDE SEQUENCE [LARGE SCALE GENOMIC DNA]</scope>
    <source>
        <strain evidence="2">cv. CVL-1</strain>
        <tissue evidence="1">Whole seedling</tissue>
    </source>
</reference>